<protein>
    <submittedName>
        <fullName evidence="1">Uncharacterized protein</fullName>
    </submittedName>
</protein>
<organism evidence="1 2">
    <name type="scientific">Anopheles stephensi</name>
    <name type="common">Indo-Pakistan malaria mosquito</name>
    <dbReference type="NCBI Taxonomy" id="30069"/>
    <lineage>
        <taxon>Eukaryota</taxon>
        <taxon>Metazoa</taxon>
        <taxon>Ecdysozoa</taxon>
        <taxon>Arthropoda</taxon>
        <taxon>Hexapoda</taxon>
        <taxon>Insecta</taxon>
        <taxon>Pterygota</taxon>
        <taxon>Neoptera</taxon>
        <taxon>Endopterygota</taxon>
        <taxon>Diptera</taxon>
        <taxon>Nematocera</taxon>
        <taxon>Culicoidea</taxon>
        <taxon>Culicidae</taxon>
        <taxon>Anophelinae</taxon>
        <taxon>Anopheles</taxon>
    </lineage>
</organism>
<reference evidence="2" key="1">
    <citation type="journal article" date="2014" name="Genome Biol.">
        <title>Genome analysis of a major urban malaria vector mosquito, Anopheles stephensi.</title>
        <authorList>
            <person name="Jiang X."/>
            <person name="Peery A."/>
            <person name="Hall A.B."/>
            <person name="Sharma A."/>
            <person name="Chen X.G."/>
            <person name="Waterhouse R.M."/>
            <person name="Komissarov A."/>
            <person name="Riehle M.M."/>
            <person name="Shouche Y."/>
            <person name="Sharakhova M.V."/>
            <person name="Lawson D."/>
            <person name="Pakpour N."/>
            <person name="Arensburger P."/>
            <person name="Davidson V.L."/>
            <person name="Eiglmeier K."/>
            <person name="Emrich S."/>
            <person name="George P."/>
            <person name="Kennedy R.C."/>
            <person name="Mane S.P."/>
            <person name="Maslen G."/>
            <person name="Oringanje C."/>
            <person name="Qi Y."/>
            <person name="Settlage R."/>
            <person name="Tojo M."/>
            <person name="Tubio J.M."/>
            <person name="Unger M.F."/>
            <person name="Wang B."/>
            <person name="Vernick K.D."/>
            <person name="Ribeiro J.M."/>
            <person name="James A.A."/>
            <person name="Michel K."/>
            <person name="Riehle M.A."/>
            <person name="Luckhart S."/>
            <person name="Sharakhov I.V."/>
            <person name="Tu Z."/>
        </authorList>
    </citation>
    <scope>NUCLEOTIDE SEQUENCE [LARGE SCALE GENOMIC DNA]</scope>
    <source>
        <strain evidence="2">Indian</strain>
    </source>
</reference>
<dbReference type="VEuPathDB" id="VectorBase:ASTEI06311"/>
<accession>A0A182YCX5</accession>
<dbReference type="GO" id="GO:0006744">
    <property type="term" value="P:ubiquinone biosynthetic process"/>
    <property type="evidence" value="ECO:0007669"/>
    <property type="project" value="TreeGrafter"/>
</dbReference>
<dbReference type="VEuPathDB" id="VectorBase:ASTE004826"/>
<dbReference type="GO" id="GO:0004659">
    <property type="term" value="F:prenyltransferase activity"/>
    <property type="evidence" value="ECO:0007669"/>
    <property type="project" value="TreeGrafter"/>
</dbReference>
<keyword evidence="2" id="KW-1185">Reference proteome</keyword>
<dbReference type="VEuPathDB" id="VectorBase:ASTEI20_036057"/>
<dbReference type="PANTHER" id="PTHR12001">
    <property type="entry name" value="GERANYLGERANYL PYROPHOSPHATE SYNTHASE"/>
    <property type="match status" value="1"/>
</dbReference>
<dbReference type="PANTHER" id="PTHR12001:SF55">
    <property type="entry name" value="ALL TRANS-POLYPRENYL-DIPHOSPHATE SYNTHASE PDSS2"/>
    <property type="match status" value="1"/>
</dbReference>
<dbReference type="SUPFAM" id="SSF48576">
    <property type="entry name" value="Terpenoid synthases"/>
    <property type="match status" value="2"/>
</dbReference>
<dbReference type="Gene3D" id="1.10.600.10">
    <property type="entry name" value="Farnesyl Diphosphate Synthase"/>
    <property type="match status" value="2"/>
</dbReference>
<dbReference type="GO" id="GO:1990234">
    <property type="term" value="C:transferase complex"/>
    <property type="evidence" value="ECO:0007669"/>
    <property type="project" value="TreeGrafter"/>
</dbReference>
<dbReference type="VEuPathDB" id="VectorBase:ASTEI20_034917"/>
<dbReference type="EnsemblMetazoa" id="ASTEI06311-RA">
    <property type="protein sequence ID" value="ASTEI06311-PA"/>
    <property type="gene ID" value="ASTEI06311"/>
</dbReference>
<dbReference type="GO" id="GO:0008299">
    <property type="term" value="P:isoprenoid biosynthetic process"/>
    <property type="evidence" value="ECO:0007669"/>
    <property type="project" value="TreeGrafter"/>
</dbReference>
<dbReference type="GO" id="GO:0005739">
    <property type="term" value="C:mitochondrion"/>
    <property type="evidence" value="ECO:0007669"/>
    <property type="project" value="TreeGrafter"/>
</dbReference>
<evidence type="ECO:0000313" key="2">
    <source>
        <dbReference type="Proteomes" id="UP000076408"/>
    </source>
</evidence>
<name>A0A182YCX5_ANOST</name>
<dbReference type="AlphaFoldDB" id="A0A182YCX5"/>
<reference evidence="1" key="2">
    <citation type="submission" date="2020-05" db="UniProtKB">
        <authorList>
            <consortium name="EnsemblMetazoa"/>
        </authorList>
    </citation>
    <scope>IDENTIFICATION</scope>
    <source>
        <strain evidence="1">Indian</strain>
    </source>
</reference>
<sequence>MAMSKAIRVCGHLRQWSGSVVPSRKVQLQPSATLLYSATAVSPDVRQFATSSGRQEKLATKSVQKHDWNRAVSEAEKIVGYPTSFLSLRWLLSDEIANVALHLRKLVGSNHPLLKTAKTLIYNDKNQQAWGLIVLLVSKAAGHVANIPDMEQDKSAGVLHSQRALAEVTEMIRTSHLVHQGMLNLQSFDNAGNDLSGDSDMIFGNKIALLGGDYLLANACQQVATLRNQDLNMLISSAFRDLAESNFIGERDEQNNPLPTKPSALAKELATDVNSLDDLGFGDLEDNTEPMKIDGVVGNPEKEWSLRHVLGGGSLLGKSCQGALMLGGHPESLQKQGYQFGKHLSLAWQACIDMQPFLLPKLPMGAQFSLVSAPVLFHLEHDTDLYEEIEKGRRSVDNIDYTKVHQAVLDGPGLEKTKILQRKHSLAAMKVLNELPATDARRALQNIILAMQELIYGMQARLRTHLQSGVVKLSTRVPPAQQLESVPRRYIASGLVLHDKLAPKAVPKHDWNRAVSEAEKIVGYPTSFLSLRWLLSDEIANVALHLRKLVGSNHPLLRTAKILIYNGKNNMQAWGLIVLLISKAVGHAPTVPDLEQDKSAGVLQSQRGLAEITEMIRTAHLVHQGLVNLQPLDGAGNELGNDSDTIFGNKIALLSGDYLLGNACLQLAGLRNQPLIELISSAVRDLAESNFFGERDQQNNPLPSRPLESPVAAGSSGSNVDLSFGDMIDNTQPLSLAGVMGNPEKEWALRHILGAGSLLGKSCQGAMMLAGQPEALQRRGYMFGKHLSLAWQACIDLEPFNSDQLPSGGKFSLVSAPVLFHLDHDPTLYSEIEKGLVSVDNVDFAKLHAEVLKGPGLERTRALQKKHSLAAMDVLNELPPSDARTALQNIILAMQDI</sequence>
<evidence type="ECO:0000313" key="1">
    <source>
        <dbReference type="EnsemblMetazoa" id="ASTEI06311-PA"/>
    </source>
</evidence>
<dbReference type="InterPro" id="IPR008949">
    <property type="entry name" value="Isoprenoid_synthase_dom_sf"/>
</dbReference>
<proteinExistence type="predicted"/>
<dbReference type="Proteomes" id="UP000076408">
    <property type="component" value="Unassembled WGS sequence"/>
</dbReference>
<dbReference type="STRING" id="30069.A0A182YCX5"/>
<dbReference type="OMA" id="RISHIIH"/>